<feature type="compositionally biased region" description="Polar residues" evidence="1">
    <location>
        <begin position="291"/>
        <end position="309"/>
    </location>
</feature>
<accession>A0A0L0G9T6</accession>
<feature type="compositionally biased region" description="Basic and acidic residues" evidence="1">
    <location>
        <begin position="17"/>
        <end position="29"/>
    </location>
</feature>
<dbReference type="Proteomes" id="UP000054560">
    <property type="component" value="Unassembled WGS sequence"/>
</dbReference>
<feature type="compositionally biased region" description="Polar residues" evidence="1">
    <location>
        <begin position="327"/>
        <end position="338"/>
    </location>
</feature>
<dbReference type="GeneID" id="25902559"/>
<feature type="region of interest" description="Disordered" evidence="1">
    <location>
        <begin position="396"/>
        <end position="486"/>
    </location>
</feature>
<proteinExistence type="predicted"/>
<feature type="compositionally biased region" description="Basic and acidic residues" evidence="1">
    <location>
        <begin position="341"/>
        <end position="365"/>
    </location>
</feature>
<dbReference type="AlphaFoldDB" id="A0A0L0G9T6"/>
<feature type="region of interest" description="Disordered" evidence="1">
    <location>
        <begin position="177"/>
        <end position="225"/>
    </location>
</feature>
<name>A0A0L0G9T6_9EUKA</name>
<dbReference type="EMBL" id="KQ241684">
    <property type="protein sequence ID" value="KNC85792.1"/>
    <property type="molecule type" value="Genomic_DNA"/>
</dbReference>
<evidence type="ECO:0000313" key="3">
    <source>
        <dbReference type="Proteomes" id="UP000054560"/>
    </source>
</evidence>
<feature type="compositionally biased region" description="Basic and acidic residues" evidence="1">
    <location>
        <begin position="204"/>
        <end position="222"/>
    </location>
</feature>
<reference evidence="2 3" key="1">
    <citation type="submission" date="2011-02" db="EMBL/GenBank/DDBJ databases">
        <title>The Genome Sequence of Sphaeroforma arctica JP610.</title>
        <authorList>
            <consortium name="The Broad Institute Genome Sequencing Platform"/>
            <person name="Russ C."/>
            <person name="Cuomo C."/>
            <person name="Young S.K."/>
            <person name="Zeng Q."/>
            <person name="Gargeya S."/>
            <person name="Alvarado L."/>
            <person name="Berlin A."/>
            <person name="Chapman S.B."/>
            <person name="Chen Z."/>
            <person name="Freedman E."/>
            <person name="Gellesch M."/>
            <person name="Goldberg J."/>
            <person name="Griggs A."/>
            <person name="Gujja S."/>
            <person name="Heilman E."/>
            <person name="Heiman D."/>
            <person name="Howarth C."/>
            <person name="Mehta T."/>
            <person name="Neiman D."/>
            <person name="Pearson M."/>
            <person name="Roberts A."/>
            <person name="Saif S."/>
            <person name="Shea T."/>
            <person name="Shenoy N."/>
            <person name="Sisk P."/>
            <person name="Stolte C."/>
            <person name="Sykes S."/>
            <person name="White J."/>
            <person name="Yandava C."/>
            <person name="Burger G."/>
            <person name="Gray M.W."/>
            <person name="Holland P.W.H."/>
            <person name="King N."/>
            <person name="Lang F.B.F."/>
            <person name="Roger A.J."/>
            <person name="Ruiz-Trillo I."/>
            <person name="Haas B."/>
            <person name="Nusbaum C."/>
            <person name="Birren B."/>
        </authorList>
    </citation>
    <scope>NUCLEOTIDE SEQUENCE [LARGE SCALE GENOMIC DNA]</scope>
    <source>
        <strain evidence="2 3">JP610</strain>
    </source>
</reference>
<dbReference type="RefSeq" id="XP_014159694.1">
    <property type="nucleotide sequence ID" value="XM_014304219.1"/>
</dbReference>
<gene>
    <name evidence="2" type="ORF">SARC_02055</name>
</gene>
<feature type="compositionally biased region" description="Polar residues" evidence="1">
    <location>
        <begin position="193"/>
        <end position="202"/>
    </location>
</feature>
<sequence>MTSAPSTVLSAVAPTIEAEKNHAHAEKWNTRPTQGQSHTQPQAPSQGQLESQGQDLVAEANSEKRGDAPVSDVSMQNMTTYAKHVGRTTTRDLSTHTFAPEPWLQYGDDNGHEYYRLGSETPEPVRSSRHRKESGDEEYKFSLDGILDTKLKDTFSKLDALCQETLKNKRRVPACMRTSAQRHDSHGCLPNQEPLSDLSTLTPRKVDKSSLQTRTKDSRGPKLGDTFSKLEALCQETLKNKRHVPACKRTSAQRHDSHGSLASLGSLGNLINLMPHKSGKGSPQIGVKVPNTPQQPVPSFNVETASPLPSTLAEGTKRWSNVEPDNLSPSTPVSTQVSKPEPTKEPETGPTNDKKSEEPPPQKKEGWFASLWKWIPKLPARGHTGEELSMYFDKDKGKWINPNEPEEEDEAPPPPPPKTLGYVPSDDKELSTSGRGAPTLTAESNLPGKALGTPNGLSPGFGPPMPSSGASRKKARARYVDPFANG</sequence>
<organism evidence="2 3">
    <name type="scientific">Sphaeroforma arctica JP610</name>
    <dbReference type="NCBI Taxonomy" id="667725"/>
    <lineage>
        <taxon>Eukaryota</taxon>
        <taxon>Ichthyosporea</taxon>
        <taxon>Ichthyophonida</taxon>
        <taxon>Sphaeroforma</taxon>
    </lineage>
</organism>
<dbReference type="STRING" id="667725.A0A0L0G9T6"/>
<protein>
    <submittedName>
        <fullName evidence="2">Uncharacterized protein</fullName>
    </submittedName>
</protein>
<keyword evidence="3" id="KW-1185">Reference proteome</keyword>
<feature type="region of interest" description="Disordered" evidence="1">
    <location>
        <begin position="272"/>
        <end position="365"/>
    </location>
</feature>
<feature type="compositionally biased region" description="Polar residues" evidence="1">
    <location>
        <begin position="30"/>
        <end position="54"/>
    </location>
</feature>
<feature type="region of interest" description="Disordered" evidence="1">
    <location>
        <begin position="1"/>
        <end position="89"/>
    </location>
</feature>
<evidence type="ECO:0000313" key="2">
    <source>
        <dbReference type="EMBL" id="KNC85792.1"/>
    </source>
</evidence>
<evidence type="ECO:0000256" key="1">
    <source>
        <dbReference type="SAM" id="MobiDB-lite"/>
    </source>
</evidence>